<dbReference type="AlphaFoldDB" id="A0A2P5CWC0"/>
<reference evidence="2" key="1">
    <citation type="submission" date="2016-06" db="EMBL/GenBank/DDBJ databases">
        <title>Parallel loss of symbiosis genes in relatives of nitrogen-fixing non-legume Parasponia.</title>
        <authorList>
            <person name="Van Velzen R."/>
            <person name="Holmer R."/>
            <person name="Bu F."/>
            <person name="Rutten L."/>
            <person name="Van Zeijl A."/>
            <person name="Liu W."/>
            <person name="Santuari L."/>
            <person name="Cao Q."/>
            <person name="Sharma T."/>
            <person name="Shen D."/>
            <person name="Roswanjaya Y."/>
            <person name="Wardhani T."/>
            <person name="Kalhor M.S."/>
            <person name="Jansen J."/>
            <person name="Van den Hoogen J."/>
            <person name="Gungor B."/>
            <person name="Hartog M."/>
            <person name="Hontelez J."/>
            <person name="Verver J."/>
            <person name="Yang W.-C."/>
            <person name="Schijlen E."/>
            <person name="Repin R."/>
            <person name="Schilthuizen M."/>
            <person name="Schranz E."/>
            <person name="Heidstra R."/>
            <person name="Miyata K."/>
            <person name="Fedorova E."/>
            <person name="Kohlen W."/>
            <person name="Bisseling T."/>
            <person name="Smit S."/>
            <person name="Geurts R."/>
        </authorList>
    </citation>
    <scope>NUCLEOTIDE SEQUENCE [LARGE SCALE GENOMIC DNA]</scope>
    <source>
        <strain evidence="2">cv. RG33-2</strain>
    </source>
</reference>
<organism evidence="1 2">
    <name type="scientific">Trema orientale</name>
    <name type="common">Charcoal tree</name>
    <name type="synonym">Celtis orientalis</name>
    <dbReference type="NCBI Taxonomy" id="63057"/>
    <lineage>
        <taxon>Eukaryota</taxon>
        <taxon>Viridiplantae</taxon>
        <taxon>Streptophyta</taxon>
        <taxon>Embryophyta</taxon>
        <taxon>Tracheophyta</taxon>
        <taxon>Spermatophyta</taxon>
        <taxon>Magnoliopsida</taxon>
        <taxon>eudicotyledons</taxon>
        <taxon>Gunneridae</taxon>
        <taxon>Pentapetalae</taxon>
        <taxon>rosids</taxon>
        <taxon>fabids</taxon>
        <taxon>Rosales</taxon>
        <taxon>Cannabaceae</taxon>
        <taxon>Trema</taxon>
    </lineage>
</organism>
<proteinExistence type="predicted"/>
<comment type="caution">
    <text evidence="1">The sequence shown here is derived from an EMBL/GenBank/DDBJ whole genome shotgun (WGS) entry which is preliminary data.</text>
</comment>
<evidence type="ECO:0000313" key="1">
    <source>
        <dbReference type="EMBL" id="PON65344.1"/>
    </source>
</evidence>
<keyword evidence="2" id="KW-1185">Reference proteome</keyword>
<dbReference type="EMBL" id="JXTC01000321">
    <property type="protein sequence ID" value="PON65344.1"/>
    <property type="molecule type" value="Genomic_DNA"/>
</dbReference>
<dbReference type="InParanoid" id="A0A2P5CWC0"/>
<gene>
    <name evidence="1" type="ORF">TorRG33x02_271100</name>
</gene>
<accession>A0A2P5CWC0</accession>
<protein>
    <submittedName>
        <fullName evidence="1">Uncharacterized protein</fullName>
    </submittedName>
</protein>
<sequence length="66" mass="7834">MKKHINLMVRALYIAVFPLCYGARELSLLRNKAQKIEERDDERGDWDAKSGLGKKVEMKRERWVSR</sequence>
<dbReference type="Proteomes" id="UP000237000">
    <property type="component" value="Unassembled WGS sequence"/>
</dbReference>
<dbReference type="OrthoDB" id="10278517at2759"/>
<evidence type="ECO:0000313" key="2">
    <source>
        <dbReference type="Proteomes" id="UP000237000"/>
    </source>
</evidence>
<name>A0A2P5CWC0_TREOI</name>